<feature type="repeat" description="CHCR" evidence="1">
    <location>
        <begin position="33"/>
        <end position="197"/>
    </location>
</feature>
<dbReference type="InterPro" id="IPR019453">
    <property type="entry name" value="VPS39/TGFA1_Znf"/>
</dbReference>
<protein>
    <submittedName>
        <fullName evidence="3">Vacuolar morphogenesis protein 6</fullName>
    </submittedName>
</protein>
<sequence>MYLQKLGVDDFDLVLEFSPWVLQTDPEQGLSIFTEDMSEVVAQPRARVIEHLHHYAPEMCIPYLEHIIHELDDKNSEFHNSLIILYLNKIMEDEHDHIIGSVTEDDNSTRQKLIKFLNESTSYKAEKILGQLTTDGLYEERAILLSRMGLHEQALNIYVHKLGNYARAESYCKEHWTPELFVTLLRIYLKPSNPEDTPLIEPAISLLATYGSSIDVSEVLSMLPEETKLENLNKYFEKYLRELHKNSRMNHVVSNLLRAEGVQVQEKLVYYRSRYVNITEDRMCPHCLKRIGNSVFAVFPNGVVVHYSCKEKMSKGPLKNGKRYGNM</sequence>
<evidence type="ECO:0000259" key="2">
    <source>
        <dbReference type="Pfam" id="PF10367"/>
    </source>
</evidence>
<proteinExistence type="predicted"/>
<dbReference type="InterPro" id="IPR032914">
    <property type="entry name" value="Vam6/VPS39/TRAP1"/>
</dbReference>
<dbReference type="Pfam" id="PF00637">
    <property type="entry name" value="Clathrin"/>
    <property type="match status" value="1"/>
</dbReference>
<dbReference type="PROSITE" id="PS50236">
    <property type="entry name" value="CHCR"/>
    <property type="match status" value="1"/>
</dbReference>
<gene>
    <name evidence="3" type="primary">VAM6_2</name>
    <name evidence="3" type="ORF">K7432_007993</name>
</gene>
<dbReference type="EMBL" id="JASJQH010007298">
    <property type="protein sequence ID" value="KAK9711159.1"/>
    <property type="molecule type" value="Genomic_DNA"/>
</dbReference>
<dbReference type="InterPro" id="IPR000547">
    <property type="entry name" value="Clathrin_H-chain/VPS_repeat"/>
</dbReference>
<keyword evidence="4" id="KW-1185">Reference proteome</keyword>
<evidence type="ECO:0000256" key="1">
    <source>
        <dbReference type="PROSITE-ProRule" id="PRU01006"/>
    </source>
</evidence>
<dbReference type="Proteomes" id="UP001479436">
    <property type="component" value="Unassembled WGS sequence"/>
</dbReference>
<dbReference type="PANTHER" id="PTHR12894:SF49">
    <property type="entry name" value="VAM6_VPS39-LIKE PROTEIN"/>
    <property type="match status" value="1"/>
</dbReference>
<comment type="caution">
    <text evidence="3">The sequence shown here is derived from an EMBL/GenBank/DDBJ whole genome shotgun (WGS) entry which is preliminary data.</text>
</comment>
<dbReference type="PANTHER" id="PTHR12894">
    <property type="entry name" value="CNH DOMAIN CONTAINING"/>
    <property type="match status" value="1"/>
</dbReference>
<dbReference type="InterPro" id="IPR016024">
    <property type="entry name" value="ARM-type_fold"/>
</dbReference>
<dbReference type="InterPro" id="IPR055358">
    <property type="entry name" value="CHCR"/>
</dbReference>
<name>A0ABR2VZP0_9FUNG</name>
<reference evidence="3 4" key="1">
    <citation type="submission" date="2023-04" db="EMBL/GenBank/DDBJ databases">
        <title>Genome of Basidiobolus ranarum AG-B5.</title>
        <authorList>
            <person name="Stajich J.E."/>
            <person name="Carter-House D."/>
            <person name="Gryganskyi A."/>
        </authorList>
    </citation>
    <scope>NUCLEOTIDE SEQUENCE [LARGE SCALE GENOMIC DNA]</scope>
    <source>
        <strain evidence="3 4">AG-B5</strain>
    </source>
</reference>
<evidence type="ECO:0000313" key="3">
    <source>
        <dbReference type="EMBL" id="KAK9711159.1"/>
    </source>
</evidence>
<organism evidence="3 4">
    <name type="scientific">Basidiobolus ranarum</name>
    <dbReference type="NCBI Taxonomy" id="34480"/>
    <lineage>
        <taxon>Eukaryota</taxon>
        <taxon>Fungi</taxon>
        <taxon>Fungi incertae sedis</taxon>
        <taxon>Zoopagomycota</taxon>
        <taxon>Entomophthoromycotina</taxon>
        <taxon>Basidiobolomycetes</taxon>
        <taxon>Basidiobolales</taxon>
        <taxon>Basidiobolaceae</taxon>
        <taxon>Basidiobolus</taxon>
    </lineage>
</organism>
<dbReference type="SUPFAM" id="SSF48371">
    <property type="entry name" value="ARM repeat"/>
    <property type="match status" value="1"/>
</dbReference>
<feature type="domain" description="Vacuolar sorting protein 39/Transforming growth factor beta receptor-associated zinc finger" evidence="2">
    <location>
        <begin position="273"/>
        <end position="312"/>
    </location>
</feature>
<accession>A0ABR2VZP0</accession>
<evidence type="ECO:0000313" key="4">
    <source>
        <dbReference type="Proteomes" id="UP001479436"/>
    </source>
</evidence>
<dbReference type="Pfam" id="PF10367">
    <property type="entry name" value="zf-Vps39_C"/>
    <property type="match status" value="1"/>
</dbReference>